<dbReference type="EMBL" id="LSSL01006636">
    <property type="protein sequence ID" value="OLY78367.1"/>
    <property type="molecule type" value="Genomic_DNA"/>
</dbReference>
<evidence type="ECO:0000313" key="2">
    <source>
        <dbReference type="Proteomes" id="UP000187455"/>
    </source>
</evidence>
<proteinExistence type="predicted"/>
<name>A0A1R0GNB1_9FUNG</name>
<keyword evidence="2" id="KW-1185">Reference proteome</keyword>
<reference evidence="1 2" key="1">
    <citation type="journal article" date="2016" name="Mol. Biol. Evol.">
        <title>Genome-Wide Survey of Gut Fungi (Harpellales) Reveals the First Horizontally Transferred Ubiquitin Gene from a Mosquito Host.</title>
        <authorList>
            <person name="Wang Y."/>
            <person name="White M.M."/>
            <person name="Kvist S."/>
            <person name="Moncalvo J.M."/>
        </authorList>
    </citation>
    <scope>NUCLEOTIDE SEQUENCE [LARGE SCALE GENOMIC DNA]</scope>
    <source>
        <strain evidence="1 2">ALG-7-W6</strain>
    </source>
</reference>
<accession>A0A1R0GNB1</accession>
<gene>
    <name evidence="1" type="ORF">AYI68_g7585</name>
</gene>
<dbReference type="AlphaFoldDB" id="A0A1R0GNB1"/>
<dbReference type="Proteomes" id="UP000187455">
    <property type="component" value="Unassembled WGS sequence"/>
</dbReference>
<organism evidence="1 2">
    <name type="scientific">Smittium mucronatum</name>
    <dbReference type="NCBI Taxonomy" id="133383"/>
    <lineage>
        <taxon>Eukaryota</taxon>
        <taxon>Fungi</taxon>
        <taxon>Fungi incertae sedis</taxon>
        <taxon>Zoopagomycota</taxon>
        <taxon>Kickxellomycotina</taxon>
        <taxon>Harpellomycetes</taxon>
        <taxon>Harpellales</taxon>
        <taxon>Legeriomycetaceae</taxon>
        <taxon>Smittium</taxon>
    </lineage>
</organism>
<comment type="caution">
    <text evidence="1">The sequence shown here is derived from an EMBL/GenBank/DDBJ whole genome shotgun (WGS) entry which is preliminary data.</text>
</comment>
<evidence type="ECO:0000313" key="1">
    <source>
        <dbReference type="EMBL" id="OLY78367.1"/>
    </source>
</evidence>
<protein>
    <submittedName>
        <fullName evidence="1">Uncharacterized protein</fullName>
    </submittedName>
</protein>
<sequence length="74" mass="8640">MGSRPNRCNANKYFDMYDHFPITAEWDIAIISAPIIKRKINLKKIESVKGQLISRKLFDLFEPIESTLINMLKN</sequence>
<dbReference type="OrthoDB" id="5579505at2759"/>